<reference evidence="2 3" key="1">
    <citation type="submission" date="2020-03" db="EMBL/GenBank/DDBJ databases">
        <title>Whole genome shotgun sequence of Phytohabitans flavus NBRC 107702.</title>
        <authorList>
            <person name="Komaki H."/>
            <person name="Tamura T."/>
        </authorList>
    </citation>
    <scope>NUCLEOTIDE SEQUENCE [LARGE SCALE GENOMIC DNA]</scope>
    <source>
        <strain evidence="2 3">NBRC 107702</strain>
    </source>
</reference>
<reference evidence="2 3" key="2">
    <citation type="submission" date="2020-03" db="EMBL/GenBank/DDBJ databases">
        <authorList>
            <person name="Ichikawa N."/>
            <person name="Kimura A."/>
            <person name="Kitahashi Y."/>
            <person name="Uohara A."/>
        </authorList>
    </citation>
    <scope>NUCLEOTIDE SEQUENCE [LARGE SCALE GENOMIC DNA]</scope>
    <source>
        <strain evidence="2 3">NBRC 107702</strain>
    </source>
</reference>
<proteinExistence type="predicted"/>
<organism evidence="2 3">
    <name type="scientific">Phytohabitans flavus</name>
    <dbReference type="NCBI Taxonomy" id="1076124"/>
    <lineage>
        <taxon>Bacteria</taxon>
        <taxon>Bacillati</taxon>
        <taxon>Actinomycetota</taxon>
        <taxon>Actinomycetes</taxon>
        <taxon>Micromonosporales</taxon>
        <taxon>Micromonosporaceae</taxon>
    </lineage>
</organism>
<protein>
    <submittedName>
        <fullName evidence="2">Uncharacterized protein</fullName>
    </submittedName>
</protein>
<sequence length="253" mass="26646">MASTACGSDEPAPAQADPKPEATTAGPKDLSGLLANPHDDPSQDEVMDADFTQVAAKGLLGVPKGMTFAPDTCVNYVRLGDAAGTPLQTAPAEQMGKLNGWMQFNAASPVGKDHNLGHDNFFAHYVVELSGLDVKKMGDEAISTCSDGTVTLDGKLTGELVNTTLDAPVVPGATATFAIKQRLQFAPAKTPADGEILKKYYGKLDPNGGMMRQKYITMVAFGDVLYFGIVGEPQYVTKMADNFGKRASQKGLA</sequence>
<evidence type="ECO:0000256" key="1">
    <source>
        <dbReference type="SAM" id="MobiDB-lite"/>
    </source>
</evidence>
<dbReference type="EMBL" id="AP022870">
    <property type="protein sequence ID" value="BCB74062.1"/>
    <property type="molecule type" value="Genomic_DNA"/>
</dbReference>
<dbReference type="KEGG" id="pfla:Pflav_004720"/>
<keyword evidence="3" id="KW-1185">Reference proteome</keyword>
<evidence type="ECO:0000313" key="3">
    <source>
        <dbReference type="Proteomes" id="UP000502508"/>
    </source>
</evidence>
<evidence type="ECO:0000313" key="2">
    <source>
        <dbReference type="EMBL" id="BCB74062.1"/>
    </source>
</evidence>
<accession>A0A6F8XJS4</accession>
<feature type="region of interest" description="Disordered" evidence="1">
    <location>
        <begin position="1"/>
        <end position="45"/>
    </location>
</feature>
<name>A0A6F8XJS4_9ACTN</name>
<dbReference type="AlphaFoldDB" id="A0A6F8XJS4"/>
<gene>
    <name evidence="2" type="ORF">Pflav_004720</name>
</gene>
<dbReference type="Proteomes" id="UP000502508">
    <property type="component" value="Chromosome"/>
</dbReference>